<dbReference type="InterPro" id="IPR050090">
    <property type="entry name" value="Tyrosine_recombinase_XerCD"/>
</dbReference>
<evidence type="ECO:0000256" key="5">
    <source>
        <dbReference type="SAM" id="MobiDB-lite"/>
    </source>
</evidence>
<dbReference type="GO" id="GO:0006310">
    <property type="term" value="P:DNA recombination"/>
    <property type="evidence" value="ECO:0007669"/>
    <property type="project" value="UniProtKB-KW"/>
</dbReference>
<keyword evidence="2" id="KW-0229">DNA integration</keyword>
<dbReference type="AlphaFoldDB" id="A0A0B5KDD7"/>
<feature type="region of interest" description="Disordered" evidence="5">
    <location>
        <begin position="143"/>
        <end position="174"/>
    </location>
</feature>
<dbReference type="InterPro" id="IPR010998">
    <property type="entry name" value="Integrase_recombinase_N"/>
</dbReference>
<dbReference type="EMBL" id="NTME01000038">
    <property type="protein sequence ID" value="PBJ92848.1"/>
    <property type="molecule type" value="Genomic_DNA"/>
</dbReference>
<evidence type="ECO:0000256" key="3">
    <source>
        <dbReference type="ARBA" id="ARBA00023125"/>
    </source>
</evidence>
<organism evidence="6 7">
    <name type="scientific">Pseudomonas plecoglossicida</name>
    <dbReference type="NCBI Taxonomy" id="70775"/>
    <lineage>
        <taxon>Bacteria</taxon>
        <taxon>Pseudomonadati</taxon>
        <taxon>Pseudomonadota</taxon>
        <taxon>Gammaproteobacteria</taxon>
        <taxon>Pseudomonadales</taxon>
        <taxon>Pseudomonadaceae</taxon>
        <taxon>Pseudomonas</taxon>
    </lineage>
</organism>
<evidence type="ECO:0000313" key="7">
    <source>
        <dbReference type="Proteomes" id="UP000218102"/>
    </source>
</evidence>
<dbReference type="GO" id="GO:0005737">
    <property type="term" value="C:cytoplasm"/>
    <property type="evidence" value="ECO:0007669"/>
    <property type="project" value="UniProtKB-SubCell"/>
</dbReference>
<evidence type="ECO:0000256" key="2">
    <source>
        <dbReference type="ARBA" id="ARBA00022908"/>
    </source>
</evidence>
<keyword evidence="3" id="KW-0238">DNA-binding</keyword>
<dbReference type="KEGG" id="ppj:RK21_02083"/>
<dbReference type="GO" id="GO:0015074">
    <property type="term" value="P:DNA integration"/>
    <property type="evidence" value="ECO:0007669"/>
    <property type="project" value="UniProtKB-KW"/>
</dbReference>
<evidence type="ECO:0000256" key="4">
    <source>
        <dbReference type="ARBA" id="ARBA00023172"/>
    </source>
</evidence>
<reference evidence="6 7" key="1">
    <citation type="submission" date="2017-09" db="EMBL/GenBank/DDBJ databases">
        <authorList>
            <person name="Ehlers B."/>
            <person name="Leendertz F.H."/>
        </authorList>
    </citation>
    <scope>NUCLEOTIDE SEQUENCE [LARGE SCALE GENOMIC DNA]</scope>
    <source>
        <strain evidence="6 7">DJ-1</strain>
    </source>
</reference>
<dbReference type="PANTHER" id="PTHR30349:SF77">
    <property type="entry name" value="TYROSINE RECOMBINASE XERC"/>
    <property type="match status" value="1"/>
</dbReference>
<dbReference type="Gene3D" id="1.10.443.10">
    <property type="entry name" value="Intergrase catalytic core"/>
    <property type="match status" value="1"/>
</dbReference>
<dbReference type="InterPro" id="IPR011010">
    <property type="entry name" value="DNA_brk_join_enz"/>
</dbReference>
<dbReference type="Proteomes" id="UP000218102">
    <property type="component" value="Unassembled WGS sequence"/>
</dbReference>
<comment type="caution">
    <text evidence="6">The sequence shown here is derived from an EMBL/GenBank/DDBJ whole genome shotgun (WGS) entry which is preliminary data.</text>
</comment>
<dbReference type="SUPFAM" id="SSF56349">
    <property type="entry name" value="DNA breaking-rejoining enzymes"/>
    <property type="match status" value="1"/>
</dbReference>
<sequence>MSTQPMPLFESYEIFIDLDFSLCTPGMACVRDYIEKFPASVDAIKGYLTARDFLRAFSDNSLTFTSYRTHVERLLLWALIIKQKPFDQLKRQDAEDYLEFCRNPPADWIGPVVRGRFVTSDQTESAWGDPVMPNKKWRPFSLKQSKHSSNDLTSGPDATSLDAEPGVASSEARYKPSPSTLNQIYTICSRFFEYMIEDGTAAANPFRMIKKRTLNRGTPQEEGSNRALTPLQWNYVLETAEWMAQDEPERHERTLFIVATLFAMYLRVSDIVGRPNWHPVMGDFRQDPEGNWWYHVIGKGNKAGKVAVRDEYVSKYLKRYRRFVGLSPLPEWNEQTPLLMTLRGRSGLSGRQVRALLQSVFDNALARMRDEEREEYEMNSLRAASAHWLRHTSATFDAPLRSPKDLQMDLRHSSLSTTQNVYYHSHDHERSLSVRGVGMRDRG</sequence>
<dbReference type="PANTHER" id="PTHR30349">
    <property type="entry name" value="PHAGE INTEGRASE-RELATED"/>
    <property type="match status" value="1"/>
</dbReference>
<keyword evidence="4" id="KW-0233">DNA recombination</keyword>
<evidence type="ECO:0000256" key="1">
    <source>
        <dbReference type="ARBA" id="ARBA00004496"/>
    </source>
</evidence>
<name>A0A0B5KDD7_PSEDL</name>
<proteinExistence type="predicted"/>
<dbReference type="PROSITE" id="PS51898">
    <property type="entry name" value="TYR_RECOMBINASE"/>
    <property type="match status" value="1"/>
</dbReference>
<evidence type="ECO:0000313" key="6">
    <source>
        <dbReference type="EMBL" id="PBJ92848.1"/>
    </source>
</evidence>
<accession>A0A0B5KDD7</accession>
<dbReference type="Gene3D" id="1.10.150.130">
    <property type="match status" value="1"/>
</dbReference>
<dbReference type="InterPro" id="IPR013762">
    <property type="entry name" value="Integrase-like_cat_sf"/>
</dbReference>
<dbReference type="GO" id="GO:0003677">
    <property type="term" value="F:DNA binding"/>
    <property type="evidence" value="ECO:0007669"/>
    <property type="project" value="UniProtKB-KW"/>
</dbReference>
<comment type="subcellular location">
    <subcellularLocation>
        <location evidence="1">Cytoplasm</location>
    </subcellularLocation>
</comment>
<dbReference type="InterPro" id="IPR002104">
    <property type="entry name" value="Integrase_catalytic"/>
</dbReference>
<protein>
    <submittedName>
        <fullName evidence="6">Integrase</fullName>
    </submittedName>
</protein>
<dbReference type="RefSeq" id="WP_023663229.1">
    <property type="nucleotide sequence ID" value="NZ_CP010359.1"/>
</dbReference>
<gene>
    <name evidence="6" type="ORF">CMV24_24655</name>
</gene>